<proteinExistence type="predicted"/>
<feature type="transmembrane region" description="Helical" evidence="1">
    <location>
        <begin position="136"/>
        <end position="157"/>
    </location>
</feature>
<dbReference type="AlphaFoldDB" id="A0A6C0JDX7"/>
<keyword evidence="1" id="KW-0812">Transmembrane</keyword>
<keyword evidence="1" id="KW-0472">Membrane</keyword>
<name>A0A6C0JDX7_9ZZZZ</name>
<feature type="transmembrane region" description="Helical" evidence="1">
    <location>
        <begin position="178"/>
        <end position="196"/>
    </location>
</feature>
<keyword evidence="1" id="KW-1133">Transmembrane helix</keyword>
<evidence type="ECO:0000313" key="2">
    <source>
        <dbReference type="EMBL" id="QHU03091.1"/>
    </source>
</evidence>
<protein>
    <submittedName>
        <fullName evidence="2">Uncharacterized protein</fullName>
    </submittedName>
</protein>
<reference evidence="2" key="1">
    <citation type="journal article" date="2020" name="Nature">
        <title>Giant virus diversity and host interactions through global metagenomics.</title>
        <authorList>
            <person name="Schulz F."/>
            <person name="Roux S."/>
            <person name="Paez-Espino D."/>
            <person name="Jungbluth S."/>
            <person name="Walsh D.A."/>
            <person name="Denef V.J."/>
            <person name="McMahon K.D."/>
            <person name="Konstantinidis K.T."/>
            <person name="Eloe-Fadrosh E.A."/>
            <person name="Kyrpides N.C."/>
            <person name="Woyke T."/>
        </authorList>
    </citation>
    <scope>NUCLEOTIDE SEQUENCE</scope>
    <source>
        <strain evidence="2">GVMAG-M-3300025890-48</strain>
    </source>
</reference>
<organism evidence="2">
    <name type="scientific">viral metagenome</name>
    <dbReference type="NCBI Taxonomy" id="1070528"/>
    <lineage>
        <taxon>unclassified sequences</taxon>
        <taxon>metagenomes</taxon>
        <taxon>organismal metagenomes</taxon>
    </lineage>
</organism>
<dbReference type="EMBL" id="MN740369">
    <property type="protein sequence ID" value="QHU03091.1"/>
    <property type="molecule type" value="Genomic_DNA"/>
</dbReference>
<accession>A0A6C0JDX7</accession>
<evidence type="ECO:0000256" key="1">
    <source>
        <dbReference type="SAM" id="Phobius"/>
    </source>
</evidence>
<sequence length="205" mass="23049">MTSMGSTSIDNLPTANNEENVVLQTTEKNNIVVEDKARKLQKEREADLNIKNAPPVQMDVNKFVSGIQEASSSGMLSLPSRDIPHDKDRLIKDENIKPNFIPKGAHPTDYITEHQTSEEIIKQNAKKQQSQDNLDILFTELALPTMIAALYFAYQLPAVRKMFIKSFPFCYNKSGDKNIYGFLVNSLVFGAIIYSSNKVVNHLSK</sequence>